<accession>A0ABS8RYS1</accession>
<gene>
    <name evidence="1" type="ORF">HAX54_014217</name>
</gene>
<keyword evidence="2" id="KW-1185">Reference proteome</keyword>
<name>A0ABS8RYS1_DATST</name>
<evidence type="ECO:0000313" key="1">
    <source>
        <dbReference type="EMBL" id="MCD7451953.1"/>
    </source>
</evidence>
<organism evidence="1 2">
    <name type="scientific">Datura stramonium</name>
    <name type="common">Jimsonweed</name>
    <name type="synonym">Common thornapple</name>
    <dbReference type="NCBI Taxonomy" id="4076"/>
    <lineage>
        <taxon>Eukaryota</taxon>
        <taxon>Viridiplantae</taxon>
        <taxon>Streptophyta</taxon>
        <taxon>Embryophyta</taxon>
        <taxon>Tracheophyta</taxon>
        <taxon>Spermatophyta</taxon>
        <taxon>Magnoliopsida</taxon>
        <taxon>eudicotyledons</taxon>
        <taxon>Gunneridae</taxon>
        <taxon>Pentapetalae</taxon>
        <taxon>asterids</taxon>
        <taxon>lamiids</taxon>
        <taxon>Solanales</taxon>
        <taxon>Solanaceae</taxon>
        <taxon>Solanoideae</taxon>
        <taxon>Datureae</taxon>
        <taxon>Datura</taxon>
    </lineage>
</organism>
<protein>
    <submittedName>
        <fullName evidence="1">Uncharacterized protein</fullName>
    </submittedName>
</protein>
<comment type="caution">
    <text evidence="1">The sequence shown here is derived from an EMBL/GenBank/DDBJ whole genome shotgun (WGS) entry which is preliminary data.</text>
</comment>
<evidence type="ECO:0000313" key="2">
    <source>
        <dbReference type="Proteomes" id="UP000823775"/>
    </source>
</evidence>
<dbReference type="EMBL" id="JACEIK010000188">
    <property type="protein sequence ID" value="MCD7451953.1"/>
    <property type="molecule type" value="Genomic_DNA"/>
</dbReference>
<proteinExistence type="predicted"/>
<sequence>MEEGGGESRDPHITKCRVGKGEHCRMIAGNLPLGLRVCWSAVGTTCREALGGEVAASGRSGEWLCMRAYTDWVGEDVARGEWGILWRTILGGWIKMRKLLEGCGVGTGDLANPTQTWSKLGRSLKSPRRRNQRIVSEKGSLERRGAAWAFGAIFELRARDSIFTWYQSQVHSRLGS</sequence>
<reference evidence="1 2" key="1">
    <citation type="journal article" date="2021" name="BMC Genomics">
        <title>Datura genome reveals duplications of psychoactive alkaloid biosynthetic genes and high mutation rate following tissue culture.</title>
        <authorList>
            <person name="Rajewski A."/>
            <person name="Carter-House D."/>
            <person name="Stajich J."/>
            <person name="Litt A."/>
        </authorList>
    </citation>
    <scope>NUCLEOTIDE SEQUENCE [LARGE SCALE GENOMIC DNA]</scope>
    <source>
        <strain evidence="1">AR-01</strain>
    </source>
</reference>
<dbReference type="Proteomes" id="UP000823775">
    <property type="component" value="Unassembled WGS sequence"/>
</dbReference>